<comment type="similarity">
    <text evidence="1 8 9">Belongs to the class-I aminoacyl-tRNA synthetase family.</text>
</comment>
<organism evidence="12 13">
    <name type="scientific">Candidatus Yonathbacteria bacterium RIFCSPLOWO2_01_FULL_47_33b</name>
    <dbReference type="NCBI Taxonomy" id="1802727"/>
    <lineage>
        <taxon>Bacteria</taxon>
        <taxon>Candidatus Yonathiibacteriota</taxon>
    </lineage>
</organism>
<evidence type="ECO:0000256" key="3">
    <source>
        <dbReference type="ARBA" id="ARBA00022741"/>
    </source>
</evidence>
<evidence type="ECO:0000256" key="1">
    <source>
        <dbReference type="ARBA" id="ARBA00005594"/>
    </source>
</evidence>
<dbReference type="EMBL" id="MHUW01000016">
    <property type="protein sequence ID" value="OHA83494.1"/>
    <property type="molecule type" value="Genomic_DNA"/>
</dbReference>
<dbReference type="Pfam" id="PF03485">
    <property type="entry name" value="Arg_tRNA_synt_N"/>
    <property type="match status" value="1"/>
</dbReference>
<dbReference type="GO" id="GO:0005737">
    <property type="term" value="C:cytoplasm"/>
    <property type="evidence" value="ECO:0007669"/>
    <property type="project" value="UniProtKB-SubCell"/>
</dbReference>
<keyword evidence="8" id="KW-0963">Cytoplasm</keyword>
<dbReference type="GO" id="GO:0005524">
    <property type="term" value="F:ATP binding"/>
    <property type="evidence" value="ECO:0007669"/>
    <property type="project" value="UniProtKB-UniRule"/>
</dbReference>
<dbReference type="STRING" id="1802727.A2937_00085"/>
<evidence type="ECO:0000259" key="11">
    <source>
        <dbReference type="SMART" id="SM01016"/>
    </source>
</evidence>
<dbReference type="FunFam" id="1.10.730.10:FF:000006">
    <property type="entry name" value="Arginyl-tRNA synthetase 2, mitochondrial"/>
    <property type="match status" value="1"/>
</dbReference>
<dbReference type="InterPro" id="IPR009080">
    <property type="entry name" value="tRNAsynth_Ia_anticodon-bd"/>
</dbReference>
<comment type="subcellular location">
    <subcellularLocation>
        <location evidence="8">Cytoplasm</location>
    </subcellularLocation>
</comment>
<dbReference type="GO" id="GO:0006420">
    <property type="term" value="P:arginyl-tRNA aminoacylation"/>
    <property type="evidence" value="ECO:0007669"/>
    <property type="project" value="UniProtKB-UniRule"/>
</dbReference>
<dbReference type="InterPro" id="IPR014729">
    <property type="entry name" value="Rossmann-like_a/b/a_fold"/>
</dbReference>
<comment type="caution">
    <text evidence="12">The sequence shown here is derived from an EMBL/GenBank/DDBJ whole genome shotgun (WGS) entry which is preliminary data.</text>
</comment>
<dbReference type="EC" id="6.1.1.19" evidence="8"/>
<dbReference type="GO" id="GO:0004814">
    <property type="term" value="F:arginine-tRNA ligase activity"/>
    <property type="evidence" value="ECO:0007669"/>
    <property type="project" value="UniProtKB-UniRule"/>
</dbReference>
<dbReference type="Gene3D" id="3.30.1360.70">
    <property type="entry name" value="Arginyl tRNA synthetase N-terminal domain"/>
    <property type="match status" value="1"/>
</dbReference>
<dbReference type="InterPro" id="IPR036695">
    <property type="entry name" value="Arg-tRNA-synth_N_sf"/>
</dbReference>
<dbReference type="AlphaFoldDB" id="A0A1G2SET3"/>
<dbReference type="Pfam" id="PF05746">
    <property type="entry name" value="DALR_1"/>
    <property type="match status" value="1"/>
</dbReference>
<gene>
    <name evidence="8" type="primary">argS</name>
    <name evidence="12" type="ORF">A2937_00085</name>
</gene>
<keyword evidence="2 8" id="KW-0436">Ligase</keyword>
<feature type="domain" description="DALR anticodon binding" evidence="10">
    <location>
        <begin position="456"/>
        <end position="566"/>
    </location>
</feature>
<evidence type="ECO:0000256" key="4">
    <source>
        <dbReference type="ARBA" id="ARBA00022840"/>
    </source>
</evidence>
<keyword evidence="6 8" id="KW-0030">Aminoacyl-tRNA synthetase</keyword>
<evidence type="ECO:0000256" key="6">
    <source>
        <dbReference type="ARBA" id="ARBA00023146"/>
    </source>
</evidence>
<keyword evidence="5 8" id="KW-0648">Protein biosynthesis</keyword>
<dbReference type="SUPFAM" id="SSF47323">
    <property type="entry name" value="Anticodon-binding domain of a subclass of class I aminoacyl-tRNA synthetases"/>
    <property type="match status" value="1"/>
</dbReference>
<evidence type="ECO:0000256" key="5">
    <source>
        <dbReference type="ARBA" id="ARBA00022917"/>
    </source>
</evidence>
<dbReference type="NCBIfam" id="TIGR00456">
    <property type="entry name" value="argS"/>
    <property type="match status" value="1"/>
</dbReference>
<dbReference type="Pfam" id="PF00750">
    <property type="entry name" value="tRNA-synt_1d"/>
    <property type="match status" value="1"/>
</dbReference>
<dbReference type="InterPro" id="IPR035684">
    <property type="entry name" value="ArgRS_core"/>
</dbReference>
<evidence type="ECO:0000256" key="9">
    <source>
        <dbReference type="RuleBase" id="RU363038"/>
    </source>
</evidence>
<name>A0A1G2SET3_9BACT</name>
<dbReference type="InterPro" id="IPR001278">
    <property type="entry name" value="Arg-tRNA-ligase"/>
</dbReference>
<evidence type="ECO:0000313" key="12">
    <source>
        <dbReference type="EMBL" id="OHA83494.1"/>
    </source>
</evidence>
<dbReference type="Gene3D" id="3.40.50.620">
    <property type="entry name" value="HUPs"/>
    <property type="match status" value="1"/>
</dbReference>
<dbReference type="InterPro" id="IPR005148">
    <property type="entry name" value="Arg-tRNA-synth_N"/>
</dbReference>
<evidence type="ECO:0000259" key="10">
    <source>
        <dbReference type="SMART" id="SM00836"/>
    </source>
</evidence>
<dbReference type="PANTHER" id="PTHR11956:SF5">
    <property type="entry name" value="ARGININE--TRNA LIGASE, CYTOPLASMIC"/>
    <property type="match status" value="1"/>
</dbReference>
<dbReference type="Gene3D" id="1.10.730.10">
    <property type="entry name" value="Isoleucyl-tRNA Synthetase, Domain 1"/>
    <property type="match status" value="1"/>
</dbReference>
<evidence type="ECO:0000256" key="7">
    <source>
        <dbReference type="ARBA" id="ARBA00049339"/>
    </source>
</evidence>
<comment type="catalytic activity">
    <reaction evidence="7 8">
        <text>tRNA(Arg) + L-arginine + ATP = L-arginyl-tRNA(Arg) + AMP + diphosphate</text>
        <dbReference type="Rhea" id="RHEA:20301"/>
        <dbReference type="Rhea" id="RHEA-COMP:9658"/>
        <dbReference type="Rhea" id="RHEA-COMP:9673"/>
        <dbReference type="ChEBI" id="CHEBI:30616"/>
        <dbReference type="ChEBI" id="CHEBI:32682"/>
        <dbReference type="ChEBI" id="CHEBI:33019"/>
        <dbReference type="ChEBI" id="CHEBI:78442"/>
        <dbReference type="ChEBI" id="CHEBI:78513"/>
        <dbReference type="ChEBI" id="CHEBI:456215"/>
        <dbReference type="EC" id="6.1.1.19"/>
    </reaction>
</comment>
<protein>
    <recommendedName>
        <fullName evidence="8">Arginine--tRNA ligase</fullName>
        <ecNumber evidence="8">6.1.1.19</ecNumber>
    </recommendedName>
    <alternativeName>
        <fullName evidence="8">Arginyl-tRNA synthetase</fullName>
        <shortName evidence="8">ArgRS</shortName>
    </alternativeName>
</protein>
<feature type="domain" description="Arginyl tRNA synthetase N-terminal" evidence="11">
    <location>
        <begin position="7"/>
        <end position="90"/>
    </location>
</feature>
<dbReference type="Proteomes" id="UP000177987">
    <property type="component" value="Unassembled WGS sequence"/>
</dbReference>
<evidence type="ECO:0000256" key="2">
    <source>
        <dbReference type="ARBA" id="ARBA00022598"/>
    </source>
</evidence>
<dbReference type="SMART" id="SM01016">
    <property type="entry name" value="Arg_tRNA_synt_N"/>
    <property type="match status" value="1"/>
</dbReference>
<keyword evidence="3 8" id="KW-0547">Nucleotide-binding</keyword>
<dbReference type="SMART" id="SM00836">
    <property type="entry name" value="DALR_1"/>
    <property type="match status" value="1"/>
</dbReference>
<dbReference type="SUPFAM" id="SSF55190">
    <property type="entry name" value="Arginyl-tRNA synthetase (ArgRS), N-terminal 'additional' domain"/>
    <property type="match status" value="1"/>
</dbReference>
<dbReference type="HAMAP" id="MF_00123">
    <property type="entry name" value="Arg_tRNA_synth"/>
    <property type="match status" value="1"/>
</dbReference>
<evidence type="ECO:0000313" key="13">
    <source>
        <dbReference type="Proteomes" id="UP000177987"/>
    </source>
</evidence>
<keyword evidence="4 8" id="KW-0067">ATP-binding</keyword>
<sequence length="566" mass="62660">MLSVMKEKLEMVVVEALGALGIEAGVVVLERPADSSHGDYATNVALAYAKVAGISPRELAGKLVEKILETPTEEIKELEIAGPGFINFRLSDEYLAQALKDALEQGAQWGENKKLEGKKVIVEYTDPNPFKEFHIGHLMSNAIGESISRIVKASGAETRRACYQGDVGMHVAKTIWGIKKLSEGTPHLATLIQRLGIAYSLGATGYENNVEAKTEIIEINKKIYEHSDAQVDELYNNGLKVSLDYFETIYKKLGTKFDYYFFESKTGEFGKKVVLDNPAIFEQGEGGAIVYKGDEEKGLHTRVFINSEGLPTYEAKELGLAKIKYDTYPYDASIVITGNEVNAYFRVLLDAMAKVFPDLALKTIHISHGMLRLPTGKMSSRTGDVITAESLIADTKEKARTKISTELFSSDEQDELAEKIAIGAIKYSILRQASGKDIIFDFEQSLSFEGDSGPYLQYTYARTRSLLEKAGGKTIDALGVHTGTNMLHKRLLHFPEIVLRANEEREPHHIATYLIELAREFNSFYGNTIVLDGKEDEPYKLALVKAVSQTMKNGLSLLGISAPERM</sequence>
<dbReference type="PRINTS" id="PR01038">
    <property type="entry name" value="TRNASYNTHARG"/>
</dbReference>
<dbReference type="InterPro" id="IPR008909">
    <property type="entry name" value="DALR_anticod-bd"/>
</dbReference>
<reference evidence="12 13" key="1">
    <citation type="journal article" date="2016" name="Nat. Commun.">
        <title>Thousands of microbial genomes shed light on interconnected biogeochemical processes in an aquifer system.</title>
        <authorList>
            <person name="Anantharaman K."/>
            <person name="Brown C.T."/>
            <person name="Hug L.A."/>
            <person name="Sharon I."/>
            <person name="Castelle C.J."/>
            <person name="Probst A.J."/>
            <person name="Thomas B.C."/>
            <person name="Singh A."/>
            <person name="Wilkins M.J."/>
            <person name="Karaoz U."/>
            <person name="Brodie E.L."/>
            <person name="Williams K.H."/>
            <person name="Hubbard S.S."/>
            <person name="Banfield J.F."/>
        </authorList>
    </citation>
    <scope>NUCLEOTIDE SEQUENCE [LARGE SCALE GENOMIC DNA]</scope>
</reference>
<dbReference type="PANTHER" id="PTHR11956">
    <property type="entry name" value="ARGINYL-TRNA SYNTHETASE"/>
    <property type="match status" value="1"/>
</dbReference>
<accession>A0A1G2SET3</accession>
<dbReference type="SUPFAM" id="SSF52374">
    <property type="entry name" value="Nucleotidylyl transferase"/>
    <property type="match status" value="1"/>
</dbReference>
<evidence type="ECO:0000256" key="8">
    <source>
        <dbReference type="HAMAP-Rule" id="MF_00123"/>
    </source>
</evidence>
<feature type="short sequence motif" description="'HIGH' region" evidence="8">
    <location>
        <begin position="127"/>
        <end position="137"/>
    </location>
</feature>
<comment type="subunit">
    <text evidence="8">Monomer.</text>
</comment>
<proteinExistence type="inferred from homology"/>